<dbReference type="Pfam" id="PF07661">
    <property type="entry name" value="MORN_2"/>
    <property type="match status" value="11"/>
</dbReference>
<sequence length="468" mass="54798">MPVLAQQKVKPNPNGYNIFYYPNGEISSKGTMRDGKPDGYWRNYYQNGRLKSEGNRKNFLLDSLWKFYDEKGHLTVEINFKKGKKNGFRITWQGDNVVKENFVNNVKQGYTYYLYPNGKVKMKIPFRDGLESGTAYEYAQDGRIIQIITYKKGYVYKRLRINRYDANHQADGRWMWFYPDEKVHLVGFFNHGLKNGYFKYYDEAGNLVSTEKYTNGEKEKKAVAVSQLEVRTDYYPDGKIKVQATYNKKGIPEGIRREYSESGKVKKAYIFRNGKMIGEGIFTDAGQREGFWKEFYMDGSRKAAGFYTKDLKTGLWNYYYPGGTLEETGKYVDGDPDSVWMWYYPDGKLLRTENYYEGEEDGTYTEYDSHGKVITKGEYVEGKKEGKWVYLVGDVKQVIRYADGLRNGWSRYYYSNGTLFYEGKFIDDLPNGEHKWNWPNGKLKESGSYSMGRKNGEWKKFDKEGNLI</sequence>
<dbReference type="PANTHER" id="PTHR33706:SF1">
    <property type="entry name" value="TPR REPEAT PROTEIN"/>
    <property type="match status" value="1"/>
</dbReference>
<dbReference type="InterPro" id="IPR011652">
    <property type="entry name" value="MORN_2"/>
</dbReference>
<evidence type="ECO:0008006" key="2">
    <source>
        <dbReference type="Google" id="ProtNLM"/>
    </source>
</evidence>
<dbReference type="Gene3D" id="2.20.110.10">
    <property type="entry name" value="Histone H3 K4-specific methyltransferase SET7/9 N-terminal domain"/>
    <property type="match status" value="6"/>
</dbReference>
<evidence type="ECO:0000313" key="1">
    <source>
        <dbReference type="EMBL" id="VAW28285.1"/>
    </source>
</evidence>
<dbReference type="PANTHER" id="PTHR33706">
    <property type="entry name" value="MORN VARIANT REPEAT PROTEIN"/>
    <property type="match status" value="1"/>
</dbReference>
<protein>
    <recommendedName>
        <fullName evidence="2">Phophatidylinositol-4-phosphate 5-kinase</fullName>
    </recommendedName>
</protein>
<reference evidence="1" key="1">
    <citation type="submission" date="2018-06" db="EMBL/GenBank/DDBJ databases">
        <authorList>
            <person name="Zhirakovskaya E."/>
        </authorList>
    </citation>
    <scope>NUCLEOTIDE SEQUENCE</scope>
</reference>
<dbReference type="EMBL" id="UOET01000215">
    <property type="protein sequence ID" value="VAW28285.1"/>
    <property type="molecule type" value="Genomic_DNA"/>
</dbReference>
<name>A0A3B0UBF1_9ZZZZ</name>
<dbReference type="Gene3D" id="3.90.930.1">
    <property type="match status" value="1"/>
</dbReference>
<proteinExistence type="predicted"/>
<gene>
    <name evidence="1" type="ORF">MNBD_BACTEROID07-1011</name>
</gene>
<feature type="non-terminal residue" evidence="1">
    <location>
        <position position="468"/>
    </location>
</feature>
<organism evidence="1">
    <name type="scientific">hydrothermal vent metagenome</name>
    <dbReference type="NCBI Taxonomy" id="652676"/>
    <lineage>
        <taxon>unclassified sequences</taxon>
        <taxon>metagenomes</taxon>
        <taxon>ecological metagenomes</taxon>
    </lineage>
</organism>
<dbReference type="SUPFAM" id="SSF82185">
    <property type="entry name" value="Histone H3 K4-specific methyltransferase SET7/9 N-terminal domain"/>
    <property type="match status" value="5"/>
</dbReference>
<accession>A0A3B0UBF1</accession>
<dbReference type="AlphaFoldDB" id="A0A3B0UBF1"/>